<dbReference type="Gene3D" id="3.40.630.10">
    <property type="entry name" value="Zn peptidases"/>
    <property type="match status" value="1"/>
</dbReference>
<gene>
    <name evidence="9" type="ORF">AVDCRST_MAG64-1206</name>
</gene>
<dbReference type="PIRSF" id="PIRSF001123">
    <property type="entry name" value="PepA_GA"/>
    <property type="match status" value="1"/>
</dbReference>
<keyword evidence="2" id="KW-0031">Aminopeptidase</keyword>
<sequence>MNLPLLKSLSEAPGVPGREERVRAILERETAGLFDEVSTDAMGNLIAAKKSKRDGAKRVLLACHIDEIGFYVRHVDDKGFVRVQNVGGFDTKNLSARRVLVQAKDGDLVGLLNPSGRPIHIAKEEDKKKLPAVNDFMVDLCLPADVVKARVRIGDPVTIVQEFGEIGHCVSGKCLDNRVAAFVAIEALRRATDPRYDVVLAATVQEEVGCRGAGPAAYAAEPDIAIAIDTTLCVDTPGVPEDERVTKQGDGCALTILDSLTISDRGLIDEFEAVARRREIPYQFSILPRGGTDAGPMQRARGGTRTMTLSVPTRYIHTATECIHKRDLQSAIDLLAAWLEG</sequence>
<dbReference type="SUPFAM" id="SSF53187">
    <property type="entry name" value="Zn-dependent exopeptidases"/>
    <property type="match status" value="1"/>
</dbReference>
<reference evidence="9" key="1">
    <citation type="submission" date="2020-02" db="EMBL/GenBank/DDBJ databases">
        <authorList>
            <person name="Meier V. D."/>
        </authorList>
    </citation>
    <scope>NUCLEOTIDE SEQUENCE</scope>
    <source>
        <strain evidence="9">AVDCRST_MAG64</strain>
    </source>
</reference>
<dbReference type="GO" id="GO:0006508">
    <property type="term" value="P:proteolysis"/>
    <property type="evidence" value="ECO:0007669"/>
    <property type="project" value="UniProtKB-KW"/>
</dbReference>
<evidence type="ECO:0000256" key="2">
    <source>
        <dbReference type="ARBA" id="ARBA00022438"/>
    </source>
</evidence>
<evidence type="ECO:0000313" key="9">
    <source>
        <dbReference type="EMBL" id="CAA9391317.1"/>
    </source>
</evidence>
<keyword evidence="4 8" id="KW-0479">Metal-binding</keyword>
<evidence type="ECO:0000256" key="8">
    <source>
        <dbReference type="PIRSR" id="PIRSR001123-2"/>
    </source>
</evidence>
<dbReference type="EMBL" id="CADCUQ010000278">
    <property type="protein sequence ID" value="CAA9391317.1"/>
    <property type="molecule type" value="Genomic_DNA"/>
</dbReference>
<name>A0A6J4NQX6_9BACT</name>
<dbReference type="InterPro" id="IPR023367">
    <property type="entry name" value="Peptidase_M42_dom2"/>
</dbReference>
<comment type="similarity">
    <text evidence="1 6">Belongs to the peptidase M42 family.</text>
</comment>
<feature type="binding site" evidence="8">
    <location>
        <position position="207"/>
    </location>
    <ligand>
        <name>Zn(2+)</name>
        <dbReference type="ChEBI" id="CHEBI:29105"/>
        <label>2</label>
    </ligand>
</feature>
<keyword evidence="5" id="KW-0378">Hydrolase</keyword>
<evidence type="ECO:0000256" key="5">
    <source>
        <dbReference type="ARBA" id="ARBA00022801"/>
    </source>
</evidence>
<feature type="active site" description="Proton acceptor" evidence="7">
    <location>
        <position position="206"/>
    </location>
</feature>
<comment type="cofactor">
    <cofactor evidence="8">
        <name>a divalent metal cation</name>
        <dbReference type="ChEBI" id="CHEBI:60240"/>
    </cofactor>
    <text evidence="8">Binds 2 divalent metal cations per subunit.</text>
</comment>
<proteinExistence type="inferred from homology"/>
<dbReference type="InterPro" id="IPR051464">
    <property type="entry name" value="Peptidase_M42_aminopept"/>
</dbReference>
<dbReference type="Gene3D" id="2.40.30.40">
    <property type="entry name" value="Peptidase M42, domain 2"/>
    <property type="match status" value="1"/>
</dbReference>
<dbReference type="SUPFAM" id="SSF101821">
    <property type="entry name" value="Aminopeptidase/glucanase lid domain"/>
    <property type="match status" value="1"/>
</dbReference>
<organism evidence="9">
    <name type="scientific">uncultured Phycisphaerae bacterium</name>
    <dbReference type="NCBI Taxonomy" id="904963"/>
    <lineage>
        <taxon>Bacteria</taxon>
        <taxon>Pseudomonadati</taxon>
        <taxon>Planctomycetota</taxon>
        <taxon>Phycisphaerae</taxon>
        <taxon>environmental samples</taxon>
    </lineage>
</organism>
<evidence type="ECO:0000256" key="1">
    <source>
        <dbReference type="ARBA" id="ARBA00006272"/>
    </source>
</evidence>
<dbReference type="Pfam" id="PF05343">
    <property type="entry name" value="Peptidase_M42"/>
    <property type="match status" value="1"/>
</dbReference>
<dbReference type="GO" id="GO:0004177">
    <property type="term" value="F:aminopeptidase activity"/>
    <property type="evidence" value="ECO:0007669"/>
    <property type="project" value="UniProtKB-UniRule"/>
</dbReference>
<evidence type="ECO:0000256" key="4">
    <source>
        <dbReference type="ARBA" id="ARBA00022723"/>
    </source>
</evidence>
<evidence type="ECO:0000256" key="6">
    <source>
        <dbReference type="PIRNR" id="PIRNR001123"/>
    </source>
</evidence>
<dbReference type="PANTHER" id="PTHR32481">
    <property type="entry name" value="AMINOPEPTIDASE"/>
    <property type="match status" value="1"/>
</dbReference>
<feature type="binding site" evidence="8">
    <location>
        <position position="64"/>
    </location>
    <ligand>
        <name>Zn(2+)</name>
        <dbReference type="ChEBI" id="CHEBI:29105"/>
        <label>1</label>
    </ligand>
</feature>
<keyword evidence="3" id="KW-0645">Protease</keyword>
<protein>
    <recommendedName>
        <fullName evidence="10">Endoglucanase</fullName>
    </recommendedName>
</protein>
<dbReference type="AlphaFoldDB" id="A0A6J4NQX6"/>
<accession>A0A6J4NQX6</accession>
<feature type="binding site" evidence="8">
    <location>
        <position position="176"/>
    </location>
    <ligand>
        <name>Zn(2+)</name>
        <dbReference type="ChEBI" id="CHEBI:29105"/>
        <label>1</label>
    </ligand>
</feature>
<dbReference type="GO" id="GO:0046872">
    <property type="term" value="F:metal ion binding"/>
    <property type="evidence" value="ECO:0007669"/>
    <property type="project" value="UniProtKB-UniRule"/>
</dbReference>
<feature type="binding site" evidence="8">
    <location>
        <position position="176"/>
    </location>
    <ligand>
        <name>Zn(2+)</name>
        <dbReference type="ChEBI" id="CHEBI:29105"/>
        <label>2</label>
    </ligand>
</feature>
<evidence type="ECO:0000256" key="3">
    <source>
        <dbReference type="ARBA" id="ARBA00022670"/>
    </source>
</evidence>
<feature type="binding site" evidence="8">
    <location>
        <position position="317"/>
    </location>
    <ligand>
        <name>Zn(2+)</name>
        <dbReference type="ChEBI" id="CHEBI:29105"/>
        <label>2</label>
    </ligand>
</feature>
<dbReference type="InterPro" id="IPR008007">
    <property type="entry name" value="Peptidase_M42"/>
</dbReference>
<evidence type="ECO:0000256" key="7">
    <source>
        <dbReference type="PIRSR" id="PIRSR001123-1"/>
    </source>
</evidence>
<feature type="binding site" evidence="8">
    <location>
        <position position="229"/>
    </location>
    <ligand>
        <name>Zn(2+)</name>
        <dbReference type="ChEBI" id="CHEBI:29105"/>
        <label>1</label>
    </ligand>
</feature>
<dbReference type="PANTHER" id="PTHR32481:SF0">
    <property type="entry name" value="AMINOPEPTIDASE YPDE-RELATED"/>
    <property type="match status" value="1"/>
</dbReference>
<evidence type="ECO:0008006" key="10">
    <source>
        <dbReference type="Google" id="ProtNLM"/>
    </source>
</evidence>